<dbReference type="EMBL" id="CP002172">
    <property type="protein sequence ID" value="AEA38822.1"/>
    <property type="molecule type" value="Genomic_DNA"/>
</dbReference>
<dbReference type="SMART" id="SM00184">
    <property type="entry name" value="RING"/>
    <property type="match status" value="1"/>
</dbReference>
<evidence type="ECO:0000256" key="10">
    <source>
        <dbReference type="PROSITE-ProRule" id="PRU00175"/>
    </source>
</evidence>
<accession>F2HHM6</accession>
<evidence type="ECO:0000256" key="9">
    <source>
        <dbReference type="ARBA" id="ARBA00023242"/>
    </source>
</evidence>
<dbReference type="Proteomes" id="UP000243423">
    <property type="component" value="Nucleomorph 1"/>
</dbReference>
<evidence type="ECO:0000259" key="11">
    <source>
        <dbReference type="PROSITE" id="PS50089"/>
    </source>
</evidence>
<protein>
    <submittedName>
        <fullName evidence="12">Ring-box protein 1</fullName>
    </submittedName>
</protein>
<dbReference type="InterPro" id="IPR051031">
    <property type="entry name" value="RING-box_E3_Ubiquitin_Ligase"/>
</dbReference>
<dbReference type="PROSITE" id="PS50089">
    <property type="entry name" value="ZF_RING_2"/>
    <property type="match status" value="1"/>
</dbReference>
<keyword evidence="8" id="KW-0862">Zinc</keyword>
<evidence type="ECO:0000256" key="6">
    <source>
        <dbReference type="ARBA" id="ARBA00022771"/>
    </source>
</evidence>
<evidence type="ECO:0000256" key="4">
    <source>
        <dbReference type="ARBA" id="ARBA00022490"/>
    </source>
</evidence>
<dbReference type="GO" id="GO:0005737">
    <property type="term" value="C:cytoplasm"/>
    <property type="evidence" value="ECO:0007669"/>
    <property type="project" value="UniProtKB-SubCell"/>
</dbReference>
<geneLocation type="nucleomorph" evidence="12"/>
<feature type="domain" description="RING-type" evidence="11">
    <location>
        <begin position="29"/>
        <end position="90"/>
    </location>
</feature>
<dbReference type="Pfam" id="PF12678">
    <property type="entry name" value="zf-rbx1"/>
    <property type="match status" value="1"/>
</dbReference>
<dbReference type="GO" id="GO:0008270">
    <property type="term" value="F:zinc ion binding"/>
    <property type="evidence" value="ECO:0007669"/>
    <property type="project" value="UniProtKB-KW"/>
</dbReference>
<sequence length="102" mass="12130">MKEKSFKKISLIKITGIFSWNNVVYNDICMVCHSEINEPLFNSQSKIFLNEKKLNNYENFLIGKGKCGHIFHLNCIEKWLVYTQTCPLCRKTWFYRKISELS</sequence>
<comment type="pathway">
    <text evidence="3">Protein modification; protein ubiquitination.</text>
</comment>
<dbReference type="GeneID" id="10447020"/>
<dbReference type="Gene3D" id="3.30.40.10">
    <property type="entry name" value="Zinc/RING finger domain, C3HC4 (zinc finger)"/>
    <property type="match status" value="1"/>
</dbReference>
<dbReference type="InterPro" id="IPR024766">
    <property type="entry name" value="Znf_RING_H2"/>
</dbReference>
<keyword evidence="7" id="KW-0833">Ubl conjugation pathway</keyword>
<proteinExistence type="predicted"/>
<dbReference type="SUPFAM" id="SSF57850">
    <property type="entry name" value="RING/U-box"/>
    <property type="match status" value="1"/>
</dbReference>
<keyword evidence="9" id="KW-0539">Nucleus</keyword>
<name>F2HHM6_9CRYP</name>
<gene>
    <name evidence="12" type="primary">rbp1</name>
    <name evidence="12" type="ORF">CPARA_1gp164</name>
</gene>
<evidence type="ECO:0000256" key="3">
    <source>
        <dbReference type="ARBA" id="ARBA00004906"/>
    </source>
</evidence>
<dbReference type="AlphaFoldDB" id="F2HHM6"/>
<evidence type="ECO:0000313" key="13">
    <source>
        <dbReference type="Proteomes" id="UP000243423"/>
    </source>
</evidence>
<keyword evidence="4" id="KW-0963">Cytoplasm</keyword>
<dbReference type="GO" id="GO:0005634">
    <property type="term" value="C:nucleus"/>
    <property type="evidence" value="ECO:0007669"/>
    <property type="project" value="UniProtKB-SubCell"/>
</dbReference>
<organism evidence="12 13">
    <name type="scientific">Cryptomonas paramaecium</name>
    <dbReference type="NCBI Taxonomy" id="2898"/>
    <lineage>
        <taxon>Eukaryota</taxon>
        <taxon>Cryptophyceae</taxon>
        <taxon>Cryptomonadales</taxon>
        <taxon>Cryptomonadaceae</taxon>
        <taxon>Cryptomonas</taxon>
    </lineage>
</organism>
<comment type="subcellular location">
    <subcellularLocation>
        <location evidence="2">Cytoplasm</location>
    </subcellularLocation>
    <subcellularLocation>
        <location evidence="1">Nucleus</location>
    </subcellularLocation>
</comment>
<keyword evidence="12" id="KW-0542">Nucleomorph</keyword>
<evidence type="ECO:0000256" key="1">
    <source>
        <dbReference type="ARBA" id="ARBA00004123"/>
    </source>
</evidence>
<evidence type="ECO:0000256" key="8">
    <source>
        <dbReference type="ARBA" id="ARBA00022833"/>
    </source>
</evidence>
<dbReference type="InterPro" id="IPR013083">
    <property type="entry name" value="Znf_RING/FYVE/PHD"/>
</dbReference>
<keyword evidence="6 10" id="KW-0863">Zinc-finger</keyword>
<reference evidence="12 13" key="1">
    <citation type="journal article" date="2011" name="Genome Biol. Evol.">
        <title>Complete nucleomorph genome sequence of the nonphotosynthetic alga Cryptomonas paramecium reveals a core nucleomorph gene set.</title>
        <authorList>
            <person name="Tanifuji G."/>
            <person name="Onodera N.T."/>
            <person name="Wheeler T.J."/>
            <person name="Dlutek M."/>
            <person name="Donaher N."/>
            <person name="Archibald J.M."/>
        </authorList>
    </citation>
    <scope>NUCLEOTIDE SEQUENCE [LARGE SCALE GENOMIC DNA]</scope>
    <source>
        <strain evidence="12 13">CCAP977/2A</strain>
    </source>
</reference>
<dbReference type="PANTHER" id="PTHR11210">
    <property type="entry name" value="RING BOX"/>
    <property type="match status" value="1"/>
</dbReference>
<evidence type="ECO:0000256" key="7">
    <source>
        <dbReference type="ARBA" id="ARBA00022786"/>
    </source>
</evidence>
<dbReference type="InterPro" id="IPR001841">
    <property type="entry name" value="Znf_RING"/>
</dbReference>
<keyword evidence="5" id="KW-0479">Metal-binding</keyword>
<dbReference type="RefSeq" id="XP_003239720.1">
    <property type="nucleotide sequence ID" value="XM_003239672.1"/>
</dbReference>
<evidence type="ECO:0000256" key="5">
    <source>
        <dbReference type="ARBA" id="ARBA00022723"/>
    </source>
</evidence>
<evidence type="ECO:0000313" key="12">
    <source>
        <dbReference type="EMBL" id="AEA38822.1"/>
    </source>
</evidence>
<evidence type="ECO:0000256" key="2">
    <source>
        <dbReference type="ARBA" id="ARBA00004496"/>
    </source>
</evidence>